<reference evidence="2 3" key="1">
    <citation type="submission" date="2020-08" db="EMBL/GenBank/DDBJ databases">
        <title>Genomic Encyclopedia of Type Strains, Phase IV (KMG-IV): sequencing the most valuable type-strain genomes for metagenomic binning, comparative biology and taxonomic classification.</title>
        <authorList>
            <person name="Goeker M."/>
        </authorList>
    </citation>
    <scope>NUCLEOTIDE SEQUENCE [LARGE SCALE GENOMIC DNA]</scope>
    <source>
        <strain evidence="2 3">DSM 102255</strain>
    </source>
</reference>
<protein>
    <recommendedName>
        <fullName evidence="4">PepSY domain-containing protein</fullName>
    </recommendedName>
</protein>
<evidence type="ECO:0000313" key="3">
    <source>
        <dbReference type="Proteomes" id="UP000552700"/>
    </source>
</evidence>
<keyword evidence="1" id="KW-1133">Transmembrane helix</keyword>
<evidence type="ECO:0000256" key="1">
    <source>
        <dbReference type="SAM" id="Phobius"/>
    </source>
</evidence>
<accession>A0A841J4F6</accession>
<gene>
    <name evidence="2" type="ORF">FHS92_003364</name>
</gene>
<feature type="transmembrane region" description="Helical" evidence="1">
    <location>
        <begin position="172"/>
        <end position="193"/>
    </location>
</feature>
<evidence type="ECO:0000313" key="2">
    <source>
        <dbReference type="EMBL" id="MBB6125600.1"/>
    </source>
</evidence>
<dbReference type="Proteomes" id="UP000552700">
    <property type="component" value="Unassembled WGS sequence"/>
</dbReference>
<dbReference type="AlphaFoldDB" id="A0A841J4F6"/>
<name>A0A841J4F6_9SPHN</name>
<keyword evidence="1" id="KW-0812">Transmembrane</keyword>
<dbReference type="EMBL" id="JACIJP010000009">
    <property type="protein sequence ID" value="MBB6125600.1"/>
    <property type="molecule type" value="Genomic_DNA"/>
</dbReference>
<sequence>MSVLPIERVHGDHLIDRSAQNITIDADHSALGRILQTVGRPVREVRLRSLLDRPVVEVEGVDSSLQLFDGQSGHRLSPLNEQWARSIAMGVYRGAGKQPPTALHIAQASTEYRGPLPAWQLAFPDEESTRIYVSANTGRITAVRNGTWRLYDFFWGLHIMDWKNHEDFNTPWLMAFAAGGLVLALCGTVLLYFRWPKKRRKPKAL</sequence>
<proteinExistence type="predicted"/>
<keyword evidence="3" id="KW-1185">Reference proteome</keyword>
<keyword evidence="1" id="KW-0472">Membrane</keyword>
<evidence type="ECO:0008006" key="4">
    <source>
        <dbReference type="Google" id="ProtNLM"/>
    </source>
</evidence>
<organism evidence="2 3">
    <name type="scientific">Sphingobium subterraneum</name>
    <dbReference type="NCBI Taxonomy" id="627688"/>
    <lineage>
        <taxon>Bacteria</taxon>
        <taxon>Pseudomonadati</taxon>
        <taxon>Pseudomonadota</taxon>
        <taxon>Alphaproteobacteria</taxon>
        <taxon>Sphingomonadales</taxon>
        <taxon>Sphingomonadaceae</taxon>
        <taxon>Sphingobium</taxon>
    </lineage>
</organism>
<comment type="caution">
    <text evidence="2">The sequence shown here is derived from an EMBL/GenBank/DDBJ whole genome shotgun (WGS) entry which is preliminary data.</text>
</comment>